<protein>
    <submittedName>
        <fullName evidence="2">Uncharacterized protein</fullName>
    </submittedName>
</protein>
<keyword evidence="1" id="KW-0812">Transmembrane</keyword>
<name>A0A0C9TPE5_PAXIN</name>
<dbReference type="AlphaFoldDB" id="A0A0C9TPE5"/>
<evidence type="ECO:0000313" key="3">
    <source>
        <dbReference type="Proteomes" id="UP000053647"/>
    </source>
</evidence>
<reference evidence="3" key="2">
    <citation type="submission" date="2015-01" db="EMBL/GenBank/DDBJ databases">
        <title>Evolutionary Origins and Diversification of the Mycorrhizal Mutualists.</title>
        <authorList>
            <consortium name="DOE Joint Genome Institute"/>
            <consortium name="Mycorrhizal Genomics Consortium"/>
            <person name="Kohler A."/>
            <person name="Kuo A."/>
            <person name="Nagy L.G."/>
            <person name="Floudas D."/>
            <person name="Copeland A."/>
            <person name="Barry K.W."/>
            <person name="Cichocki N."/>
            <person name="Veneault-Fourrey C."/>
            <person name="LaButti K."/>
            <person name="Lindquist E.A."/>
            <person name="Lipzen A."/>
            <person name="Lundell T."/>
            <person name="Morin E."/>
            <person name="Murat C."/>
            <person name="Riley R."/>
            <person name="Ohm R."/>
            <person name="Sun H."/>
            <person name="Tunlid A."/>
            <person name="Henrissat B."/>
            <person name="Grigoriev I.V."/>
            <person name="Hibbett D.S."/>
            <person name="Martin F."/>
        </authorList>
    </citation>
    <scope>NUCLEOTIDE SEQUENCE [LARGE SCALE GENOMIC DNA]</scope>
    <source>
        <strain evidence="3">ATCC 200175</strain>
    </source>
</reference>
<feature type="transmembrane region" description="Helical" evidence="1">
    <location>
        <begin position="33"/>
        <end position="53"/>
    </location>
</feature>
<organism evidence="2 3">
    <name type="scientific">Paxillus involutus ATCC 200175</name>
    <dbReference type="NCBI Taxonomy" id="664439"/>
    <lineage>
        <taxon>Eukaryota</taxon>
        <taxon>Fungi</taxon>
        <taxon>Dikarya</taxon>
        <taxon>Basidiomycota</taxon>
        <taxon>Agaricomycotina</taxon>
        <taxon>Agaricomycetes</taxon>
        <taxon>Agaricomycetidae</taxon>
        <taxon>Boletales</taxon>
        <taxon>Paxilineae</taxon>
        <taxon>Paxillaceae</taxon>
        <taxon>Paxillus</taxon>
    </lineage>
</organism>
<evidence type="ECO:0000313" key="2">
    <source>
        <dbReference type="EMBL" id="KIJ09061.1"/>
    </source>
</evidence>
<dbReference type="Gene3D" id="6.10.110.10">
    <property type="match status" value="1"/>
</dbReference>
<accession>A0A0C9TPE5</accession>
<keyword evidence="1" id="KW-1133">Transmembrane helix</keyword>
<sequence>MTTQQIALDHLSNVAAALDAFCPPARTHPYATGASLIVLSTFPAIIIGPLKLLALPFKALGKFVLYLLGFRRGGVERESFASQYQSRYYGGHVPEHSPFAHFQSYGTEEDEQAGSWFASIISWSSLAGAGYVFGRAWGWWN</sequence>
<evidence type="ECO:0000256" key="1">
    <source>
        <dbReference type="SAM" id="Phobius"/>
    </source>
</evidence>
<dbReference type="InterPro" id="IPR038213">
    <property type="entry name" value="IFI6/IFI27-like_sf"/>
</dbReference>
<gene>
    <name evidence="2" type="ORF">PAXINDRAFT_157990</name>
</gene>
<dbReference type="OrthoDB" id="2678316at2759"/>
<proteinExistence type="predicted"/>
<dbReference type="HOGENOM" id="CLU_141796_0_0_1"/>
<dbReference type="Proteomes" id="UP000053647">
    <property type="component" value="Unassembled WGS sequence"/>
</dbReference>
<keyword evidence="3" id="KW-1185">Reference proteome</keyword>
<reference evidence="2 3" key="1">
    <citation type="submission" date="2014-06" db="EMBL/GenBank/DDBJ databases">
        <authorList>
            <consortium name="DOE Joint Genome Institute"/>
            <person name="Kuo A."/>
            <person name="Kohler A."/>
            <person name="Nagy L.G."/>
            <person name="Floudas D."/>
            <person name="Copeland A."/>
            <person name="Barry K.W."/>
            <person name="Cichocki N."/>
            <person name="Veneault-Fourrey C."/>
            <person name="LaButti K."/>
            <person name="Lindquist E.A."/>
            <person name="Lipzen A."/>
            <person name="Lundell T."/>
            <person name="Morin E."/>
            <person name="Murat C."/>
            <person name="Sun H."/>
            <person name="Tunlid A."/>
            <person name="Henrissat B."/>
            <person name="Grigoriev I.V."/>
            <person name="Hibbett D.S."/>
            <person name="Martin F."/>
            <person name="Nordberg H.P."/>
            <person name="Cantor M.N."/>
            <person name="Hua S.X."/>
        </authorList>
    </citation>
    <scope>NUCLEOTIDE SEQUENCE [LARGE SCALE GENOMIC DNA]</scope>
    <source>
        <strain evidence="2 3">ATCC 200175</strain>
    </source>
</reference>
<dbReference type="EMBL" id="KN819512">
    <property type="protein sequence ID" value="KIJ09061.1"/>
    <property type="molecule type" value="Genomic_DNA"/>
</dbReference>
<keyword evidence="1" id="KW-0472">Membrane</keyword>